<evidence type="ECO:0000256" key="3">
    <source>
        <dbReference type="ARBA" id="ARBA00020311"/>
    </source>
</evidence>
<comment type="similarity">
    <text evidence="1 16">Belongs to the DNA polymerase type-A family.</text>
</comment>
<keyword evidence="6 16" id="KW-0235">DNA replication</keyword>
<comment type="catalytic activity">
    <reaction evidence="14 16">
        <text>DNA(n) + a 2'-deoxyribonucleoside 5'-triphosphate = DNA(n+1) + diphosphate</text>
        <dbReference type="Rhea" id="RHEA:22508"/>
        <dbReference type="Rhea" id="RHEA-COMP:17339"/>
        <dbReference type="Rhea" id="RHEA-COMP:17340"/>
        <dbReference type="ChEBI" id="CHEBI:33019"/>
        <dbReference type="ChEBI" id="CHEBI:61560"/>
        <dbReference type="ChEBI" id="CHEBI:173112"/>
        <dbReference type="EC" id="2.7.7.7"/>
    </reaction>
</comment>
<dbReference type="Pfam" id="PF02739">
    <property type="entry name" value="5_3_exonuc_N"/>
    <property type="match status" value="1"/>
</dbReference>
<dbReference type="PANTHER" id="PTHR10133:SF27">
    <property type="entry name" value="DNA POLYMERASE NU"/>
    <property type="match status" value="1"/>
</dbReference>
<dbReference type="SUPFAM" id="SSF47807">
    <property type="entry name" value="5' to 3' exonuclease, C-terminal subdomain"/>
    <property type="match status" value="1"/>
</dbReference>
<dbReference type="Gene3D" id="3.30.420.10">
    <property type="entry name" value="Ribonuclease H-like superfamily/Ribonuclease H"/>
    <property type="match status" value="1"/>
</dbReference>
<dbReference type="FunFam" id="1.10.150.20:FF:000003">
    <property type="entry name" value="DNA polymerase I"/>
    <property type="match status" value="1"/>
</dbReference>
<evidence type="ECO:0000256" key="12">
    <source>
        <dbReference type="ARBA" id="ARBA00023125"/>
    </source>
</evidence>
<evidence type="ECO:0000313" key="20">
    <source>
        <dbReference type="EMBL" id="TWT93372.1"/>
    </source>
</evidence>
<evidence type="ECO:0000256" key="2">
    <source>
        <dbReference type="ARBA" id="ARBA00012417"/>
    </source>
</evidence>
<evidence type="ECO:0000256" key="5">
    <source>
        <dbReference type="ARBA" id="ARBA00022695"/>
    </source>
</evidence>
<proteinExistence type="inferred from homology"/>
<dbReference type="SUPFAM" id="SSF53098">
    <property type="entry name" value="Ribonuclease H-like"/>
    <property type="match status" value="1"/>
</dbReference>
<dbReference type="Pfam" id="PF01612">
    <property type="entry name" value="DNA_pol_A_exo1"/>
    <property type="match status" value="1"/>
</dbReference>
<name>A0A5C6A0L7_9BACT</name>
<dbReference type="InterPro" id="IPR008918">
    <property type="entry name" value="HhH2"/>
</dbReference>
<evidence type="ECO:0000259" key="17">
    <source>
        <dbReference type="SMART" id="SM00474"/>
    </source>
</evidence>
<organism evidence="20 21">
    <name type="scientific">Botrimarina colliarenosi</name>
    <dbReference type="NCBI Taxonomy" id="2528001"/>
    <lineage>
        <taxon>Bacteria</taxon>
        <taxon>Pseudomonadati</taxon>
        <taxon>Planctomycetota</taxon>
        <taxon>Planctomycetia</taxon>
        <taxon>Pirellulales</taxon>
        <taxon>Lacipirellulaceae</taxon>
        <taxon>Botrimarina</taxon>
    </lineage>
</organism>
<dbReference type="SUPFAM" id="SSF56672">
    <property type="entry name" value="DNA/RNA polymerases"/>
    <property type="match status" value="1"/>
</dbReference>
<comment type="function">
    <text evidence="16">In addition to polymerase activity, this DNA polymerase exhibits 3'-5' and 5'-3' exonuclease activity.</text>
</comment>
<keyword evidence="11 16" id="KW-0239">DNA-directed DNA polymerase</keyword>
<dbReference type="PANTHER" id="PTHR10133">
    <property type="entry name" value="DNA POLYMERASE I"/>
    <property type="match status" value="1"/>
</dbReference>
<dbReference type="Gene3D" id="3.30.70.370">
    <property type="match status" value="1"/>
</dbReference>
<dbReference type="OrthoDB" id="9806424at2"/>
<evidence type="ECO:0000256" key="15">
    <source>
        <dbReference type="NCBIfam" id="TIGR00593"/>
    </source>
</evidence>
<dbReference type="SMART" id="SM00482">
    <property type="entry name" value="POLAc"/>
    <property type="match status" value="1"/>
</dbReference>
<dbReference type="AlphaFoldDB" id="A0A5C6A0L7"/>
<evidence type="ECO:0000256" key="16">
    <source>
        <dbReference type="RuleBase" id="RU004460"/>
    </source>
</evidence>
<dbReference type="GO" id="GO:0006261">
    <property type="term" value="P:DNA-templated DNA replication"/>
    <property type="evidence" value="ECO:0007669"/>
    <property type="project" value="UniProtKB-UniRule"/>
</dbReference>
<dbReference type="RefSeq" id="WP_146446652.1">
    <property type="nucleotide sequence ID" value="NZ_SJPR01000008.1"/>
</dbReference>
<dbReference type="CDD" id="cd08637">
    <property type="entry name" value="DNA_pol_A_pol_I_C"/>
    <property type="match status" value="1"/>
</dbReference>
<evidence type="ECO:0000259" key="19">
    <source>
        <dbReference type="SMART" id="SM00482"/>
    </source>
</evidence>
<keyword evidence="12 16" id="KW-0238">DNA-binding</keyword>
<dbReference type="GO" id="GO:0003887">
    <property type="term" value="F:DNA-directed DNA polymerase activity"/>
    <property type="evidence" value="ECO:0007669"/>
    <property type="project" value="UniProtKB-UniRule"/>
</dbReference>
<protein>
    <recommendedName>
        <fullName evidence="3 15">DNA polymerase I</fullName>
        <ecNumber evidence="2 15">2.7.7.7</ecNumber>
    </recommendedName>
</protein>
<dbReference type="PRINTS" id="PR00868">
    <property type="entry name" value="DNAPOLI"/>
</dbReference>
<evidence type="ECO:0000256" key="11">
    <source>
        <dbReference type="ARBA" id="ARBA00022932"/>
    </source>
</evidence>
<dbReference type="InterPro" id="IPR012337">
    <property type="entry name" value="RNaseH-like_sf"/>
</dbReference>
<dbReference type="InterPro" id="IPR020045">
    <property type="entry name" value="DNA_polI_H3TH"/>
</dbReference>
<dbReference type="InterPro" id="IPR001098">
    <property type="entry name" value="DNA-dir_DNA_pol_A_palm_dom"/>
</dbReference>
<dbReference type="EMBL" id="SJPR01000008">
    <property type="protein sequence ID" value="TWT93372.1"/>
    <property type="molecule type" value="Genomic_DNA"/>
</dbReference>
<evidence type="ECO:0000256" key="9">
    <source>
        <dbReference type="ARBA" id="ARBA00022801"/>
    </source>
</evidence>
<dbReference type="Proteomes" id="UP000317421">
    <property type="component" value="Unassembled WGS sequence"/>
</dbReference>
<sequence>MLPAGSTVYVVDAYSLIFQVFHAIPEMTSPRGEPVNAVFGFTKDLLKLIEDKRPDAILCAFDPPGDTFRHDLYPVYKGERSETPIELRSQFPKIEEVVRALGVPVLSVPRYEADDVLATVARLCDEAQVTCRLVTGDKDSRQLITDHVSVYNIRKDLVYDAVALYADWGIRPDQVVDFQALVGDKIDNVPGVPLIGPKIAKELLDEFGTLDGVLDNAERVKGAKRKQNLMEGREQALLSRQLVRLHQHMDLEIDWQAARVGEFDHERLAELCADFGFRSIAERVAGLAGRGTDPDASDWESAYETIDTPAALAELATTLAGCETISIDTETTSVNPREAELVGLSFAWAEGEAAYVPVRAPAGERVLPLADVIAALGPILEDATVHKIGQNLKYDMIVLRGAGVTLRGLVFDTMIASYLLDAGERTHNLDVLAQRYLGHTTTKISELIGKGKSQKRMDEVPVAAIADYAAEDADVPLRLWPLLHERLDHDGLLTLADDLETPLVDVLAEMEWNGVRVDVERLGQLSADFGDKLQALAEEIEELVGHPFNLASPKQLAEVLFQEIGLKPIRRTKTGPSTDAAVLEELASQHPLPKLIVEHRQYAKLRGTYVDALPLLVNPQTGRVHCSFNQVVAATGRLSCSDPNLQNIPIRTEEGRQIRSAFTASEPGWKLLAADYSQIELRVLAHFSQDDTLCQAFAEGQDIHTLVASQVNGVPLEEVTSEMRRGAKAVNFGIIYGQSAFGLAKSLGIPQDVAARFISDYFARYPGVADFMLDTLDTAAQQGYVETLLGRRRSIAGVRKPSIPKGSLFDDRPQPIQMNLPERTAVNTVIQGTAADLIKLAMLAVSRRLRGEGLRTKLILQIHDELVFDAPEEEVEQLTTLVTEEMQGVADLRTPLAVDIGVGDNWAEC</sequence>
<dbReference type="InterPro" id="IPR002298">
    <property type="entry name" value="DNA_polymerase_A"/>
</dbReference>
<dbReference type="InterPro" id="IPR036279">
    <property type="entry name" value="5-3_exonuclease_C_sf"/>
</dbReference>
<dbReference type="Pfam" id="PF00476">
    <property type="entry name" value="DNA_pol_A"/>
    <property type="match status" value="1"/>
</dbReference>
<dbReference type="EC" id="2.7.7.7" evidence="2 15"/>
<dbReference type="CDD" id="cd09898">
    <property type="entry name" value="H3TH_53EXO"/>
    <property type="match status" value="1"/>
</dbReference>
<keyword evidence="10 16" id="KW-0269">Exonuclease</keyword>
<evidence type="ECO:0000256" key="7">
    <source>
        <dbReference type="ARBA" id="ARBA00022722"/>
    </source>
</evidence>
<keyword evidence="8 16" id="KW-0227">DNA damage</keyword>
<keyword evidence="21" id="KW-1185">Reference proteome</keyword>
<dbReference type="Gene3D" id="1.20.1060.10">
    <property type="entry name" value="Taq DNA Polymerase, Chain T, domain 4"/>
    <property type="match status" value="1"/>
</dbReference>
<evidence type="ECO:0000256" key="6">
    <source>
        <dbReference type="ARBA" id="ARBA00022705"/>
    </source>
</evidence>
<dbReference type="FunFam" id="1.10.150.20:FF:000002">
    <property type="entry name" value="DNA polymerase I"/>
    <property type="match status" value="1"/>
</dbReference>
<keyword evidence="7" id="KW-0540">Nuclease</keyword>
<feature type="domain" description="DNA-directed DNA polymerase family A palm" evidence="19">
    <location>
        <begin position="655"/>
        <end position="874"/>
    </location>
</feature>
<dbReference type="GO" id="GO:0008409">
    <property type="term" value="F:5'-3' exonuclease activity"/>
    <property type="evidence" value="ECO:0007669"/>
    <property type="project" value="UniProtKB-UniRule"/>
</dbReference>
<dbReference type="Gene3D" id="1.10.150.20">
    <property type="entry name" value="5' to 3' exonuclease, C-terminal subdomain"/>
    <property type="match status" value="2"/>
</dbReference>
<keyword evidence="5 16" id="KW-0548">Nucleotidyltransferase</keyword>
<dbReference type="SMART" id="SM00279">
    <property type="entry name" value="HhH2"/>
    <property type="match status" value="1"/>
</dbReference>
<evidence type="ECO:0000256" key="13">
    <source>
        <dbReference type="ARBA" id="ARBA00023204"/>
    </source>
</evidence>
<dbReference type="InterPro" id="IPR002562">
    <property type="entry name" value="3'-5'_exonuclease_dom"/>
</dbReference>
<accession>A0A5C6A0L7</accession>
<dbReference type="GO" id="GO:0008408">
    <property type="term" value="F:3'-5' exonuclease activity"/>
    <property type="evidence" value="ECO:0007669"/>
    <property type="project" value="UniProtKB-UniRule"/>
</dbReference>
<dbReference type="CDD" id="cd09859">
    <property type="entry name" value="PIN_53EXO"/>
    <property type="match status" value="1"/>
</dbReference>
<dbReference type="NCBIfam" id="NF004397">
    <property type="entry name" value="PRK05755.1"/>
    <property type="match status" value="1"/>
</dbReference>
<dbReference type="InterPro" id="IPR020046">
    <property type="entry name" value="5-3_exonucl_a-hlix_arch_N"/>
</dbReference>
<keyword evidence="9 16" id="KW-0378">Hydrolase</keyword>
<dbReference type="GO" id="GO:0006302">
    <property type="term" value="P:double-strand break repair"/>
    <property type="evidence" value="ECO:0007669"/>
    <property type="project" value="TreeGrafter"/>
</dbReference>
<dbReference type="PROSITE" id="PS00447">
    <property type="entry name" value="DNA_POLYMERASE_A"/>
    <property type="match status" value="1"/>
</dbReference>
<dbReference type="NCBIfam" id="TIGR00593">
    <property type="entry name" value="pola"/>
    <property type="match status" value="1"/>
</dbReference>
<gene>
    <name evidence="16 20" type="primary">polA</name>
    <name evidence="20" type="ORF">Pla108_38660</name>
</gene>
<evidence type="ECO:0000256" key="4">
    <source>
        <dbReference type="ARBA" id="ARBA00022679"/>
    </source>
</evidence>
<evidence type="ECO:0000256" key="14">
    <source>
        <dbReference type="ARBA" id="ARBA00049244"/>
    </source>
</evidence>
<dbReference type="InterPro" id="IPR029060">
    <property type="entry name" value="PIN-like_dom_sf"/>
</dbReference>
<evidence type="ECO:0000259" key="18">
    <source>
        <dbReference type="SMART" id="SM00475"/>
    </source>
</evidence>
<feature type="domain" description="3'-5' exonuclease" evidence="17">
    <location>
        <begin position="303"/>
        <end position="488"/>
    </location>
</feature>
<dbReference type="InterPro" id="IPR043502">
    <property type="entry name" value="DNA/RNA_pol_sf"/>
</dbReference>
<dbReference type="SUPFAM" id="SSF88723">
    <property type="entry name" value="PIN domain-like"/>
    <property type="match status" value="1"/>
</dbReference>
<feature type="domain" description="5'-3' exonuclease" evidence="18">
    <location>
        <begin position="4"/>
        <end position="261"/>
    </location>
</feature>
<dbReference type="SMART" id="SM00474">
    <property type="entry name" value="35EXOc"/>
    <property type="match status" value="1"/>
</dbReference>
<dbReference type="InterPro" id="IPR036397">
    <property type="entry name" value="RNaseH_sf"/>
</dbReference>
<dbReference type="SMART" id="SM00475">
    <property type="entry name" value="53EXOc"/>
    <property type="match status" value="1"/>
</dbReference>
<evidence type="ECO:0000313" key="21">
    <source>
        <dbReference type="Proteomes" id="UP000317421"/>
    </source>
</evidence>
<dbReference type="Gene3D" id="3.40.50.1010">
    <property type="entry name" value="5'-nuclease"/>
    <property type="match status" value="1"/>
</dbReference>
<dbReference type="FunFam" id="1.20.1060.10:FF:000001">
    <property type="entry name" value="DNA polymerase I"/>
    <property type="match status" value="1"/>
</dbReference>
<reference evidence="20 21" key="1">
    <citation type="submission" date="2019-02" db="EMBL/GenBank/DDBJ databases">
        <title>Deep-cultivation of Planctomycetes and their phenomic and genomic characterization uncovers novel biology.</title>
        <authorList>
            <person name="Wiegand S."/>
            <person name="Jogler M."/>
            <person name="Boedeker C."/>
            <person name="Pinto D."/>
            <person name="Vollmers J."/>
            <person name="Rivas-Marin E."/>
            <person name="Kohn T."/>
            <person name="Peeters S.H."/>
            <person name="Heuer A."/>
            <person name="Rast P."/>
            <person name="Oberbeckmann S."/>
            <person name="Bunk B."/>
            <person name="Jeske O."/>
            <person name="Meyerdierks A."/>
            <person name="Storesund J.E."/>
            <person name="Kallscheuer N."/>
            <person name="Luecker S."/>
            <person name="Lage O.M."/>
            <person name="Pohl T."/>
            <person name="Merkel B.J."/>
            <person name="Hornburger P."/>
            <person name="Mueller R.-W."/>
            <person name="Bruemmer F."/>
            <person name="Labrenz M."/>
            <person name="Spormann A.M."/>
            <person name="Op Den Camp H."/>
            <person name="Overmann J."/>
            <person name="Amann R."/>
            <person name="Jetten M.S.M."/>
            <person name="Mascher T."/>
            <person name="Medema M.H."/>
            <person name="Devos D.P."/>
            <person name="Kaster A.-K."/>
            <person name="Ovreas L."/>
            <person name="Rohde M."/>
            <person name="Galperin M.Y."/>
            <person name="Jogler C."/>
        </authorList>
    </citation>
    <scope>NUCLEOTIDE SEQUENCE [LARGE SCALE GENOMIC DNA]</scope>
    <source>
        <strain evidence="20 21">Pla108</strain>
    </source>
</reference>
<keyword evidence="13 16" id="KW-0234">DNA repair</keyword>
<dbReference type="CDD" id="cd06139">
    <property type="entry name" value="DNA_polA_I_Ecoli_like_exo"/>
    <property type="match status" value="1"/>
</dbReference>
<comment type="caution">
    <text evidence="20">The sequence shown here is derived from an EMBL/GenBank/DDBJ whole genome shotgun (WGS) entry which is preliminary data.</text>
</comment>
<dbReference type="Pfam" id="PF01367">
    <property type="entry name" value="5_3_exonuc"/>
    <property type="match status" value="1"/>
</dbReference>
<dbReference type="InterPro" id="IPR019760">
    <property type="entry name" value="DNA-dir_DNA_pol_A_CS"/>
</dbReference>
<evidence type="ECO:0000256" key="8">
    <source>
        <dbReference type="ARBA" id="ARBA00022763"/>
    </source>
</evidence>
<evidence type="ECO:0000256" key="10">
    <source>
        <dbReference type="ARBA" id="ARBA00022839"/>
    </source>
</evidence>
<keyword evidence="4 16" id="KW-0808">Transferase</keyword>
<evidence type="ECO:0000256" key="1">
    <source>
        <dbReference type="ARBA" id="ARBA00007705"/>
    </source>
</evidence>
<dbReference type="InterPro" id="IPR018320">
    <property type="entry name" value="DNA_polymerase_1"/>
</dbReference>
<dbReference type="InterPro" id="IPR002421">
    <property type="entry name" value="5-3_exonuclease"/>
</dbReference>
<dbReference type="GO" id="GO:0003677">
    <property type="term" value="F:DNA binding"/>
    <property type="evidence" value="ECO:0007669"/>
    <property type="project" value="UniProtKB-UniRule"/>
</dbReference>